<dbReference type="SUPFAM" id="SSF54637">
    <property type="entry name" value="Thioesterase/thiol ester dehydrase-isomerase"/>
    <property type="match status" value="1"/>
</dbReference>
<dbReference type="AlphaFoldDB" id="A0A076EPP9"/>
<organism evidence="1 2">
    <name type="scientific">Rhodococcus opacus</name>
    <name type="common">Nocardia opaca</name>
    <dbReference type="NCBI Taxonomy" id="37919"/>
    <lineage>
        <taxon>Bacteria</taxon>
        <taxon>Bacillati</taxon>
        <taxon>Actinomycetota</taxon>
        <taxon>Actinomycetes</taxon>
        <taxon>Mycobacteriales</taxon>
        <taxon>Nocardiaceae</taxon>
        <taxon>Rhodococcus</taxon>
    </lineage>
</organism>
<dbReference type="Proteomes" id="UP000028488">
    <property type="component" value="Chromosome"/>
</dbReference>
<dbReference type="Gene3D" id="3.10.129.10">
    <property type="entry name" value="Hotdog Thioesterase"/>
    <property type="match status" value="1"/>
</dbReference>
<gene>
    <name evidence="1" type="ORF">EP51_26710</name>
</gene>
<dbReference type="Pfam" id="PF13279">
    <property type="entry name" value="4HBT_2"/>
    <property type="match status" value="1"/>
</dbReference>
<reference evidence="1 2" key="1">
    <citation type="submission" date="2014-07" db="EMBL/GenBank/DDBJ databases">
        <title>Genome Sequence of Rhodococcus opacus Strain R7, a Biodegrader of Mono- and Polycyclic Aromatic Hydrocarbons.</title>
        <authorList>
            <person name="Di Gennaro P."/>
            <person name="Zampolli J."/>
            <person name="Presti I."/>
            <person name="Cappelletti M."/>
            <person name="D'Ursi P."/>
            <person name="Orro A."/>
            <person name="Mezzelani A."/>
            <person name="Milanesi L."/>
        </authorList>
    </citation>
    <scope>NUCLEOTIDE SEQUENCE [LARGE SCALE GENOMIC DNA]</scope>
    <source>
        <strain evidence="1 2">R7</strain>
    </source>
</reference>
<evidence type="ECO:0000313" key="1">
    <source>
        <dbReference type="EMBL" id="AII08025.1"/>
    </source>
</evidence>
<proteinExistence type="predicted"/>
<evidence type="ECO:0000313" key="2">
    <source>
        <dbReference type="Proteomes" id="UP000028488"/>
    </source>
</evidence>
<accession>A0A076EPP9</accession>
<evidence type="ECO:0008006" key="3">
    <source>
        <dbReference type="Google" id="ProtNLM"/>
    </source>
</evidence>
<sequence>MNSLHGQTTPHTPNAILVSTLDEARARWLAQRIPTSSGRFIPTRLEIDYRTAIQPDDRRFRVRFIVLRADRTGAVLREILQDSNTQRVIAEGVSEVELWDASMSGRLKMSDEQLAAVRRLSE</sequence>
<protein>
    <recommendedName>
        <fullName evidence="3">Thioesterase</fullName>
    </recommendedName>
</protein>
<name>A0A076EPP9_RHOOP</name>
<dbReference type="InterPro" id="IPR029069">
    <property type="entry name" value="HotDog_dom_sf"/>
</dbReference>
<dbReference type="EMBL" id="CP008947">
    <property type="protein sequence ID" value="AII08025.1"/>
    <property type="molecule type" value="Genomic_DNA"/>
</dbReference>